<gene>
    <name evidence="3" type="ORF">PGLA2088_LOCUS41461</name>
</gene>
<dbReference type="Pfam" id="PF08588">
    <property type="entry name" value="Duc1"/>
    <property type="match status" value="1"/>
</dbReference>
<name>A0A813L1N8_POLGL</name>
<dbReference type="EMBL" id="CAJNNW010033841">
    <property type="protein sequence ID" value="CAE8720659.1"/>
    <property type="molecule type" value="Genomic_DNA"/>
</dbReference>
<dbReference type="Proteomes" id="UP000626109">
    <property type="component" value="Unassembled WGS sequence"/>
</dbReference>
<proteinExistence type="predicted"/>
<protein>
    <recommendedName>
        <fullName evidence="2">Domain of unknown function at the cortex 1 domain-containing protein</fullName>
    </recommendedName>
</protein>
<dbReference type="AlphaFoldDB" id="A0A813L1N8"/>
<evidence type="ECO:0000313" key="4">
    <source>
        <dbReference type="Proteomes" id="UP000626109"/>
    </source>
</evidence>
<evidence type="ECO:0000256" key="1">
    <source>
        <dbReference type="SAM" id="MobiDB-lite"/>
    </source>
</evidence>
<sequence>MERGGSSSSSSGVREDNLVLHVKSCAHGHKPMQMNSQVPVEYESDNFKGTCLFMHRPNWSYDNVDTAESYPYKRHFHGRKRLWEYRIQGKFKRRPGMLYCGVELEDFVPVNFATRTLMRGMMPLIQGALQCKAIRHEIGKAEDKSLRPTVVAPIWAADNTHVHEDPAAVPDIAQMTVPDGLSRKAARQFWEELWEGGGPSWDASGGPTFTFCIWGPSQLLDLRAWVFRKLPLMWGRSMSLEPFAGKQPVHGVIYELEGNSKDAEHRQGQKVYSLDIRMMPESIWSSYAFGDSGVHSALSSAAIRRSISSESFCSAVSQTESPEQNGTEEKLLLPASGNGDIDDSEDDFLRSPTSQLPVPLVRSGSNGDSAAAEQRALTSFLRCCRRRRRGNFIFV</sequence>
<organism evidence="3 4">
    <name type="scientific">Polarella glacialis</name>
    <name type="common">Dinoflagellate</name>
    <dbReference type="NCBI Taxonomy" id="89957"/>
    <lineage>
        <taxon>Eukaryota</taxon>
        <taxon>Sar</taxon>
        <taxon>Alveolata</taxon>
        <taxon>Dinophyceae</taxon>
        <taxon>Suessiales</taxon>
        <taxon>Suessiaceae</taxon>
        <taxon>Polarella</taxon>
    </lineage>
</organism>
<accession>A0A813L1N8</accession>
<dbReference type="InterPro" id="IPR013897">
    <property type="entry name" value="Duc1"/>
</dbReference>
<evidence type="ECO:0000313" key="3">
    <source>
        <dbReference type="EMBL" id="CAE8720659.1"/>
    </source>
</evidence>
<comment type="caution">
    <text evidence="3">The sequence shown here is derived from an EMBL/GenBank/DDBJ whole genome shotgun (WGS) entry which is preliminary data.</text>
</comment>
<feature type="region of interest" description="Disordered" evidence="1">
    <location>
        <begin position="317"/>
        <end position="367"/>
    </location>
</feature>
<reference evidence="3" key="1">
    <citation type="submission" date="2021-02" db="EMBL/GenBank/DDBJ databases">
        <authorList>
            <person name="Dougan E. K."/>
            <person name="Rhodes N."/>
            <person name="Thang M."/>
            <person name="Chan C."/>
        </authorList>
    </citation>
    <scope>NUCLEOTIDE SEQUENCE</scope>
</reference>
<feature type="domain" description="Domain of unknown function at the cortex 1" evidence="2">
    <location>
        <begin position="24"/>
        <end position="258"/>
    </location>
</feature>
<evidence type="ECO:0000259" key="2">
    <source>
        <dbReference type="Pfam" id="PF08588"/>
    </source>
</evidence>